<feature type="compositionally biased region" description="Basic and acidic residues" evidence="1">
    <location>
        <begin position="403"/>
        <end position="413"/>
    </location>
</feature>
<evidence type="ECO:0008006" key="6">
    <source>
        <dbReference type="Google" id="ProtNLM"/>
    </source>
</evidence>
<dbReference type="EMBL" id="MU827307">
    <property type="protein sequence ID" value="KAJ7362030.1"/>
    <property type="molecule type" value="Genomic_DNA"/>
</dbReference>
<feature type="compositionally biased region" description="Polar residues" evidence="1">
    <location>
        <begin position="491"/>
        <end position="517"/>
    </location>
</feature>
<sequence length="676" mass="74724">MSFVRIRLTFQRALPLTDVKNCWFLVDTSTCSTIADLEYLIRKRFFKLNSVNLFLDDYLLPSQEKIEIIQNNDNIRVEMQHNFHFMKIKLQESKDEESDDQDTETNVKRKKKKSCLSDASTSKRTLDEDSEDVLNNRKRKKSKLAEKGVQDGNATKNQTKKPKKDKLSSQDSRKSVKESKIEKTVHKKHKSNLDPVAANNDRALLEQQSRKSTKTFPVPSTSTASTQLSTSGKSSKGKAIKHSKTDHKPVNPSQRLSDVGKRKNTSEPLKTNLRISKISVNGKGKDIYNGKGSVDSDSSSSESSSSTESSSESKDESGPSHSKVNGTTFSPVTTEGKIHALIINDQSTLPERLAKYVQNKMSVEKPNGKKGKDEIRLSSKSSLALRGKTKGDGAARTSALSSDTDKSEDEIMKDASSSLSSLSFSLSSSSSSSSENEKENAKIENTNKKTSSSLLHPLSPPSSLPTLPLPSVYRKTPWPRTQMEDAEKTNRNGQVKAKQSTSRRQNENPDSSLSTSHIRFDSEESEEETTCSSLEVSLSMATSMAGSKQNDQTMSKKAASELKAPALRNYSLCTPLHGPPRSRDKIAYKVLELSASYTPEVSSYKEGTVLSFDPSSGAVKVELTKESLKKTRGDGNVTGKFELVYDEGEENTDNLQEESPEVVVLWKSMIDVVLID</sequence>
<feature type="compositionally biased region" description="Low complexity" evidence="1">
    <location>
        <begin position="530"/>
        <end position="539"/>
    </location>
</feature>
<dbReference type="GO" id="GO:0000387">
    <property type="term" value="P:spliceosomal snRNP assembly"/>
    <property type="evidence" value="ECO:0007669"/>
    <property type="project" value="TreeGrafter"/>
</dbReference>
<feature type="compositionally biased region" description="Acidic residues" evidence="1">
    <location>
        <begin position="94"/>
        <end position="103"/>
    </location>
</feature>
<feature type="region of interest" description="Disordered" evidence="1">
    <location>
        <begin position="94"/>
        <end position="334"/>
    </location>
</feature>
<dbReference type="InterPro" id="IPR024822">
    <property type="entry name" value="Coilin"/>
</dbReference>
<proteinExistence type="predicted"/>
<dbReference type="OrthoDB" id="74813at2759"/>
<feature type="region of interest" description="Disordered" evidence="1">
    <location>
        <begin position="359"/>
        <end position="559"/>
    </location>
</feature>
<dbReference type="Pfam" id="PF15862">
    <property type="entry name" value="Coilin_N"/>
    <property type="match status" value="1"/>
</dbReference>
<evidence type="ECO:0000256" key="1">
    <source>
        <dbReference type="SAM" id="MobiDB-lite"/>
    </source>
</evidence>
<evidence type="ECO:0000313" key="4">
    <source>
        <dbReference type="EMBL" id="KAJ7362030.1"/>
    </source>
</evidence>
<feature type="compositionally biased region" description="Basic and acidic residues" evidence="1">
    <location>
        <begin position="165"/>
        <end position="184"/>
    </location>
</feature>
<evidence type="ECO:0000259" key="3">
    <source>
        <dbReference type="Pfam" id="PF23086"/>
    </source>
</evidence>
<dbReference type="Proteomes" id="UP001163046">
    <property type="component" value="Unassembled WGS sequence"/>
</dbReference>
<feature type="compositionally biased region" description="Low complexity" evidence="1">
    <location>
        <begin position="416"/>
        <end position="434"/>
    </location>
</feature>
<reference evidence="4" key="1">
    <citation type="submission" date="2023-01" db="EMBL/GenBank/DDBJ databases">
        <title>Genome assembly of the deep-sea coral Lophelia pertusa.</title>
        <authorList>
            <person name="Herrera S."/>
            <person name="Cordes E."/>
        </authorList>
    </citation>
    <scope>NUCLEOTIDE SEQUENCE</scope>
    <source>
        <strain evidence="4">USNM1676648</strain>
        <tissue evidence="4">Polyp</tissue>
    </source>
</reference>
<evidence type="ECO:0000313" key="5">
    <source>
        <dbReference type="Proteomes" id="UP001163046"/>
    </source>
</evidence>
<feature type="compositionally biased region" description="Polar residues" evidence="1">
    <location>
        <begin position="540"/>
        <end position="555"/>
    </location>
</feature>
<evidence type="ECO:0000259" key="2">
    <source>
        <dbReference type="Pfam" id="PF15862"/>
    </source>
</evidence>
<feature type="compositionally biased region" description="Polar residues" evidence="1">
    <location>
        <begin position="323"/>
        <end position="333"/>
    </location>
</feature>
<feature type="compositionally biased region" description="Basic and acidic residues" evidence="1">
    <location>
        <begin position="435"/>
        <end position="447"/>
    </location>
</feature>
<name>A0A9W9YPX7_9CNID</name>
<dbReference type="InterPro" id="IPR031722">
    <property type="entry name" value="Coilin_N"/>
</dbReference>
<feature type="compositionally biased region" description="Basic residues" evidence="1">
    <location>
        <begin position="235"/>
        <end position="245"/>
    </location>
</feature>
<feature type="compositionally biased region" description="Low complexity" evidence="1">
    <location>
        <begin position="293"/>
        <end position="310"/>
    </location>
</feature>
<dbReference type="GO" id="GO:0015030">
    <property type="term" value="C:Cajal body"/>
    <property type="evidence" value="ECO:0007669"/>
    <property type="project" value="TreeGrafter"/>
</dbReference>
<dbReference type="Pfam" id="PF23086">
    <property type="entry name" value="Tudor_Coilin"/>
    <property type="match status" value="1"/>
</dbReference>
<dbReference type="PANTHER" id="PTHR15197">
    <property type="entry name" value="COILIN P80"/>
    <property type="match status" value="1"/>
</dbReference>
<protein>
    <recommendedName>
        <fullName evidence="6">Coilin</fullName>
    </recommendedName>
</protein>
<dbReference type="InterPro" id="IPR056398">
    <property type="entry name" value="Tudor_Coilin"/>
</dbReference>
<dbReference type="PANTHER" id="PTHR15197:SF0">
    <property type="entry name" value="COILIN"/>
    <property type="match status" value="1"/>
</dbReference>
<comment type="caution">
    <text evidence="4">The sequence shown here is derived from an EMBL/GenBank/DDBJ whole genome shotgun (WGS) entry which is preliminary data.</text>
</comment>
<dbReference type="GO" id="GO:0030619">
    <property type="term" value="F:U1 snRNA binding"/>
    <property type="evidence" value="ECO:0007669"/>
    <property type="project" value="TreeGrafter"/>
</dbReference>
<gene>
    <name evidence="4" type="ORF">OS493_013118</name>
</gene>
<dbReference type="AlphaFoldDB" id="A0A9W9YPX7"/>
<feature type="compositionally biased region" description="Low complexity" evidence="1">
    <location>
        <begin position="220"/>
        <end position="231"/>
    </location>
</feature>
<accession>A0A9W9YPX7</accession>
<dbReference type="GO" id="GO:0030620">
    <property type="term" value="F:U2 snRNA binding"/>
    <property type="evidence" value="ECO:0007669"/>
    <property type="project" value="TreeGrafter"/>
</dbReference>
<organism evidence="4 5">
    <name type="scientific">Desmophyllum pertusum</name>
    <dbReference type="NCBI Taxonomy" id="174260"/>
    <lineage>
        <taxon>Eukaryota</taxon>
        <taxon>Metazoa</taxon>
        <taxon>Cnidaria</taxon>
        <taxon>Anthozoa</taxon>
        <taxon>Hexacorallia</taxon>
        <taxon>Scleractinia</taxon>
        <taxon>Caryophylliina</taxon>
        <taxon>Caryophylliidae</taxon>
        <taxon>Desmophyllum</taxon>
    </lineage>
</organism>
<keyword evidence="5" id="KW-1185">Reference proteome</keyword>
<feature type="compositionally biased region" description="Basic and acidic residues" evidence="1">
    <location>
        <begin position="362"/>
        <end position="377"/>
    </location>
</feature>
<feature type="domain" description="Coilin tudor" evidence="3">
    <location>
        <begin position="572"/>
        <end position="632"/>
    </location>
</feature>
<feature type="domain" description="Coilin N-terminal" evidence="2">
    <location>
        <begin position="4"/>
        <end position="143"/>
    </location>
</feature>